<proteinExistence type="predicted"/>
<evidence type="ECO:0000256" key="1">
    <source>
        <dbReference type="SAM" id="SignalP"/>
    </source>
</evidence>
<evidence type="ECO:0000313" key="2">
    <source>
        <dbReference type="EnsemblPlants" id="Kaladp0014s0030.1.v1.1"/>
    </source>
</evidence>
<protein>
    <submittedName>
        <fullName evidence="2">Uncharacterized protein</fullName>
    </submittedName>
</protein>
<dbReference type="InterPro" id="IPR007493">
    <property type="entry name" value="DUF538"/>
</dbReference>
<organism evidence="2 3">
    <name type="scientific">Kalanchoe fedtschenkoi</name>
    <name type="common">Lavender scallops</name>
    <name type="synonym">South American air plant</name>
    <dbReference type="NCBI Taxonomy" id="63787"/>
    <lineage>
        <taxon>Eukaryota</taxon>
        <taxon>Viridiplantae</taxon>
        <taxon>Streptophyta</taxon>
        <taxon>Embryophyta</taxon>
        <taxon>Tracheophyta</taxon>
        <taxon>Spermatophyta</taxon>
        <taxon>Magnoliopsida</taxon>
        <taxon>eudicotyledons</taxon>
        <taxon>Gunneridae</taxon>
        <taxon>Pentapetalae</taxon>
        <taxon>Saxifragales</taxon>
        <taxon>Crassulaceae</taxon>
        <taxon>Kalanchoe</taxon>
    </lineage>
</organism>
<dbReference type="Proteomes" id="UP000594263">
    <property type="component" value="Unplaced"/>
</dbReference>
<name>A0A7N0SYX5_KALFE</name>
<dbReference type="AlphaFoldDB" id="A0A7N0SYX5"/>
<keyword evidence="1" id="KW-0732">Signal</keyword>
<dbReference type="PANTHER" id="PTHR31676:SF71">
    <property type="entry name" value="EXPRESSED PROTEIN"/>
    <property type="match status" value="1"/>
</dbReference>
<accession>A0A7N0SYX5</accession>
<dbReference type="Gramene" id="Kaladp0014s0030.1.v1.1">
    <property type="protein sequence ID" value="Kaladp0014s0030.1.v1.1"/>
    <property type="gene ID" value="Kaladp0014s0030.v1.1"/>
</dbReference>
<dbReference type="Gene3D" id="2.30.240.10">
    <property type="entry name" value="At5g01610-like"/>
    <property type="match status" value="1"/>
</dbReference>
<dbReference type="InterPro" id="IPR036758">
    <property type="entry name" value="At5g01610-like"/>
</dbReference>
<evidence type="ECO:0000313" key="3">
    <source>
        <dbReference type="Proteomes" id="UP000594263"/>
    </source>
</evidence>
<dbReference type="Pfam" id="PF04398">
    <property type="entry name" value="DUF538"/>
    <property type="match status" value="1"/>
</dbReference>
<sequence>MTVVKLLLALLLVGVIASPLSSNVQQIIPSNATAHDVLALFGLPRGLLPASVNSLFYYHEMITGVLEQGSITDLEGIEVKLLFVYVTVTKIKMRSPLFPFIDFVAGAIVDARDVLQERYLAT</sequence>
<reference evidence="2" key="1">
    <citation type="submission" date="2021-01" db="UniProtKB">
        <authorList>
            <consortium name="EnsemblPlants"/>
        </authorList>
    </citation>
    <scope>IDENTIFICATION</scope>
</reference>
<dbReference type="EnsemblPlants" id="Kaladp0014s0030.1.v1.1">
    <property type="protein sequence ID" value="Kaladp0014s0030.1.v1.1"/>
    <property type="gene ID" value="Kaladp0014s0030.v1.1"/>
</dbReference>
<dbReference type="PANTHER" id="PTHR31676">
    <property type="entry name" value="T31J12.3 PROTEIN-RELATED"/>
    <property type="match status" value="1"/>
</dbReference>
<keyword evidence="3" id="KW-1185">Reference proteome</keyword>
<feature type="chain" id="PRO_5029471007" evidence="1">
    <location>
        <begin position="18"/>
        <end position="122"/>
    </location>
</feature>
<dbReference type="SUPFAM" id="SSF141562">
    <property type="entry name" value="At5g01610-like"/>
    <property type="match status" value="1"/>
</dbReference>
<feature type="signal peptide" evidence="1">
    <location>
        <begin position="1"/>
        <end position="17"/>
    </location>
</feature>